<name>A0A0K2Y5W6_9HELI</name>
<evidence type="ECO:0000313" key="1">
    <source>
        <dbReference type="EMBL" id="CRF52540.1"/>
    </source>
</evidence>
<proteinExistence type="predicted"/>
<dbReference type="EMBL" id="CDMG01000006">
    <property type="protein sequence ID" value="CRF52540.1"/>
    <property type="molecule type" value="Genomic_DNA"/>
</dbReference>
<dbReference type="Proteomes" id="UP000043437">
    <property type="component" value="Unassembled WGS sequence"/>
</dbReference>
<sequence>MKLAKFALTCDGEKIASLEQLKEHFNLLDVLEHYKTNALWHWLRSRGY</sequence>
<reference evidence="2" key="1">
    <citation type="submission" date="2014-12" db="EMBL/GenBank/DDBJ databases">
        <authorList>
            <person name="Jaenicke S."/>
        </authorList>
    </citation>
    <scope>NUCLEOTIDE SEQUENCE [LARGE SCALE GENOMIC DNA]</scope>
</reference>
<gene>
    <name evidence="1" type="ORF">HAL07_10050</name>
</gene>
<dbReference type="GeneID" id="82132523"/>
<evidence type="ECO:0000313" key="2">
    <source>
        <dbReference type="Proteomes" id="UP000043437"/>
    </source>
</evidence>
<dbReference type="AlphaFoldDB" id="A0A0K2Y5W6"/>
<accession>A0A0K2Y5W6</accession>
<protein>
    <submittedName>
        <fullName evidence="1">Uncharacterized protein</fullName>
    </submittedName>
</protein>
<organism evidence="1 2">
    <name type="scientific">Helicobacter ailurogastricus</name>
    <dbReference type="NCBI Taxonomy" id="1578720"/>
    <lineage>
        <taxon>Bacteria</taxon>
        <taxon>Pseudomonadati</taxon>
        <taxon>Campylobacterota</taxon>
        <taxon>Epsilonproteobacteria</taxon>
        <taxon>Campylobacterales</taxon>
        <taxon>Helicobacteraceae</taxon>
        <taxon>Helicobacter</taxon>
    </lineage>
</organism>
<dbReference type="RefSeq" id="WP_156295943.1">
    <property type="nucleotide sequence ID" value="NZ_CDMG01000006.1"/>
</dbReference>